<dbReference type="AlphaFoldDB" id="A0A1Z3HV84"/>
<name>A0A1Z3HV84_9CYAN</name>
<organism evidence="3 4">
    <name type="scientific">Halomicronema hongdechloris C2206</name>
    <dbReference type="NCBI Taxonomy" id="1641165"/>
    <lineage>
        <taxon>Bacteria</taxon>
        <taxon>Bacillati</taxon>
        <taxon>Cyanobacteriota</taxon>
        <taxon>Cyanophyceae</taxon>
        <taxon>Nodosilineales</taxon>
        <taxon>Nodosilineaceae</taxon>
        <taxon>Halomicronema</taxon>
    </lineage>
</organism>
<dbReference type="GO" id="GO:0016301">
    <property type="term" value="F:kinase activity"/>
    <property type="evidence" value="ECO:0007669"/>
    <property type="project" value="UniProtKB-KW"/>
</dbReference>
<dbReference type="HAMAP" id="MF_01270">
    <property type="entry name" value="AnhMurNAc_kinase"/>
    <property type="match status" value="1"/>
</dbReference>
<dbReference type="EC" id="2.7.1.170" evidence="2"/>
<keyword evidence="2 3" id="KW-0808">Transferase</keyword>
<dbReference type="Pfam" id="PF03702">
    <property type="entry name" value="AnmK"/>
    <property type="match status" value="1"/>
</dbReference>
<comment type="pathway">
    <text evidence="2">Cell wall biogenesis; peptidoglycan recycling.</text>
</comment>
<dbReference type="PANTHER" id="PTHR30605:SF0">
    <property type="entry name" value="ANHYDRO-N-ACETYLMURAMIC ACID KINASE"/>
    <property type="match status" value="1"/>
</dbReference>
<dbReference type="OrthoDB" id="9763949at2"/>
<accession>A0A1Z3HV84</accession>
<dbReference type="NCBIfam" id="NF007148">
    <property type="entry name" value="PRK09585.3-2"/>
    <property type="match status" value="1"/>
</dbReference>
<evidence type="ECO:0000256" key="2">
    <source>
        <dbReference type="HAMAP-Rule" id="MF_01270"/>
    </source>
</evidence>
<dbReference type="UniPathway" id="UPA00343"/>
<dbReference type="InterPro" id="IPR043129">
    <property type="entry name" value="ATPase_NBD"/>
</dbReference>
<evidence type="ECO:0000256" key="1">
    <source>
        <dbReference type="ARBA" id="ARBA00022777"/>
    </source>
</evidence>
<proteinExistence type="inferred from homology"/>
<comment type="similarity">
    <text evidence="2">Belongs to the anhydro-N-acetylmuramic acid kinase family.</text>
</comment>
<evidence type="ECO:0000313" key="3">
    <source>
        <dbReference type="EMBL" id="ASC74214.1"/>
    </source>
</evidence>
<sequence length="385" mass="41582">MRVLGLISGTSADGIDAALVEIHGFGRTIAVHWLAGMTYPYPEPVRSHLLEICAGQALSLEDLADLDDTVASVFADAVLSLQANAGEAELIASHGQTVFHRPRQAGLGYSIQLGRGAEIARLTGLPTISDFRTADIAAGGQGAPLVSALDACLLSHPQHRRCVQNIGGISNVTYLPPWDRHRAGEHWPELWGWDTGPGNTLLDIAVQRFSQGQLSYDQNGAWAAQGTVCQALVEHWMGHPFFHQPPPKSTGRELFGWHYLDTCLAAADTYQLSPADCLASLSELTAVSIAHSYRTFLTEPPDEVFVCGGGSRNHYLMQRLAAHLDPIPLLTTDQAGLPTDFKEAIAFAVLGYWRQQNFPGNVPTVTGAQRPMLLGQLSEPVQLQA</sequence>
<dbReference type="Proteomes" id="UP000191901">
    <property type="component" value="Chromosome"/>
</dbReference>
<dbReference type="GO" id="GO:0009254">
    <property type="term" value="P:peptidoglycan turnover"/>
    <property type="evidence" value="ECO:0007669"/>
    <property type="project" value="UniProtKB-UniRule"/>
</dbReference>
<feature type="binding site" evidence="2">
    <location>
        <begin position="9"/>
        <end position="16"/>
    </location>
    <ligand>
        <name>ATP</name>
        <dbReference type="ChEBI" id="CHEBI:30616"/>
    </ligand>
</feature>
<keyword evidence="4" id="KW-1185">Reference proteome</keyword>
<reference evidence="3 4" key="1">
    <citation type="journal article" date="2016" name="Biochim. Biophys. Acta">
        <title>Characterization of red-shifted phycobilisomes isolated from the chlorophyll f-containing cyanobacterium Halomicronema hongdechloris.</title>
        <authorList>
            <person name="Li Y."/>
            <person name="Lin Y."/>
            <person name="Garvey C.J."/>
            <person name="Birch D."/>
            <person name="Corkery R.W."/>
            <person name="Loughlin P.C."/>
            <person name="Scheer H."/>
            <person name="Willows R.D."/>
            <person name="Chen M."/>
        </authorList>
    </citation>
    <scope>NUCLEOTIDE SEQUENCE [LARGE SCALE GENOMIC DNA]</scope>
    <source>
        <strain evidence="3 4">C2206</strain>
    </source>
</reference>
<keyword evidence="2" id="KW-0547">Nucleotide-binding</keyword>
<keyword evidence="1 2" id="KW-0418">Kinase</keyword>
<protein>
    <recommendedName>
        <fullName evidence="2">Anhydro-N-acetylmuramic acid kinase</fullName>
        <ecNumber evidence="2">2.7.1.170</ecNumber>
    </recommendedName>
    <alternativeName>
        <fullName evidence="2">AnhMurNAc kinase</fullName>
    </alternativeName>
</protein>
<dbReference type="PANTHER" id="PTHR30605">
    <property type="entry name" value="ANHYDRO-N-ACETYLMURAMIC ACID KINASE"/>
    <property type="match status" value="1"/>
</dbReference>
<keyword evidence="2" id="KW-0119">Carbohydrate metabolism</keyword>
<dbReference type="KEGG" id="hhg:XM38_051890"/>
<dbReference type="GO" id="GO:0006040">
    <property type="term" value="P:amino sugar metabolic process"/>
    <property type="evidence" value="ECO:0007669"/>
    <property type="project" value="InterPro"/>
</dbReference>
<dbReference type="InterPro" id="IPR005338">
    <property type="entry name" value="Anhydro_N_Ac-Mur_kinase"/>
</dbReference>
<dbReference type="EMBL" id="CP021983">
    <property type="protein sequence ID" value="ASC74214.1"/>
    <property type="molecule type" value="Genomic_DNA"/>
</dbReference>
<comment type="function">
    <text evidence="2">Catalyzes the specific phosphorylation of 1,6-anhydro-N-acetylmuramic acid (anhMurNAc) with the simultaneous cleavage of the 1,6-anhydro ring, generating MurNAc-6-P. Is required for the utilization of anhMurNAc either imported from the medium or derived from its own cell wall murein, and thus plays a role in cell wall recycling.</text>
</comment>
<comment type="pathway">
    <text evidence="2">Amino-sugar metabolism; 1,6-anhydro-N-acetylmuramate degradation.</text>
</comment>
<dbReference type="CDD" id="cd24050">
    <property type="entry name" value="ASKHA_NBD_ANMK"/>
    <property type="match status" value="1"/>
</dbReference>
<dbReference type="Gene3D" id="3.30.420.40">
    <property type="match status" value="2"/>
</dbReference>
<dbReference type="SUPFAM" id="SSF53067">
    <property type="entry name" value="Actin-like ATPase domain"/>
    <property type="match status" value="1"/>
</dbReference>
<dbReference type="GO" id="GO:0005524">
    <property type="term" value="F:ATP binding"/>
    <property type="evidence" value="ECO:0007669"/>
    <property type="project" value="UniProtKB-UniRule"/>
</dbReference>
<dbReference type="NCBIfam" id="NF007143">
    <property type="entry name" value="PRK09585.2-2"/>
    <property type="match status" value="1"/>
</dbReference>
<dbReference type="UniPathway" id="UPA00544"/>
<dbReference type="GO" id="GO:0097175">
    <property type="term" value="P:1,6-anhydro-N-acetyl-beta-muramic acid catabolic process"/>
    <property type="evidence" value="ECO:0007669"/>
    <property type="project" value="UniProtKB-UniRule"/>
</dbReference>
<dbReference type="RefSeq" id="WP_088431412.1">
    <property type="nucleotide sequence ID" value="NZ_CP021983.2"/>
</dbReference>
<dbReference type="GO" id="GO:0016773">
    <property type="term" value="F:phosphotransferase activity, alcohol group as acceptor"/>
    <property type="evidence" value="ECO:0007669"/>
    <property type="project" value="UniProtKB-UniRule"/>
</dbReference>
<comment type="catalytic activity">
    <reaction evidence="2">
        <text>1,6-anhydro-N-acetyl-beta-muramate + ATP + H2O = N-acetyl-D-muramate 6-phosphate + ADP + H(+)</text>
        <dbReference type="Rhea" id="RHEA:24952"/>
        <dbReference type="ChEBI" id="CHEBI:15377"/>
        <dbReference type="ChEBI" id="CHEBI:15378"/>
        <dbReference type="ChEBI" id="CHEBI:30616"/>
        <dbReference type="ChEBI" id="CHEBI:58690"/>
        <dbReference type="ChEBI" id="CHEBI:58722"/>
        <dbReference type="ChEBI" id="CHEBI:456216"/>
        <dbReference type="EC" id="2.7.1.170"/>
    </reaction>
</comment>
<evidence type="ECO:0000313" key="4">
    <source>
        <dbReference type="Proteomes" id="UP000191901"/>
    </source>
</evidence>
<gene>
    <name evidence="2 3" type="primary">anmK</name>
    <name evidence="3" type="ORF">XM38_051890</name>
</gene>
<keyword evidence="2" id="KW-0067">ATP-binding</keyword>